<sequence>MDLITTHLNADFDGLASMIATLKLYPGAILAFPGSQEKNVRTYISEQLDATYPFRRLKQIDFTTINRLIVVDTRVTSRLGPIQSCLSNPNLVIHLYDHHPNSPEDLKGEIEVVEDTGSTMTLLCRQLREQQIPITADEATLFGLGIYEDTGSLTHLTTTPADLEAAAWLLHKGARLDIVTQFISHDLTSLQIELLHELKKTASCYTIQGIEVVLVTLTLPDYVDDFSLIIRQFMAMENLNTLFALICMAGRIYLICRSRIPEVHVGQIARELGGGGHSTAASATVQNMTLVEAQERLIRILHQEIHPHSIAREIMSQPVISASANITIDEAHTLLTRYNITVLPVISTEHDNTTSTPPAASELLGTISRRVVEKAIHHNLGQLQIQEYMTGDIEALPADATLSDIEKLIIDRRQRLVPIIDKNELTGIITRTDLLNVLVNDPGHLPRDLHHESEIQPLQRSRNTSSLMTECLNRELIVLLKTIGEIADRLNFKAFAVGGFVRDLLLKQKNLDLDIVIEGNGIAFAKELAKALNGRCKAHEQFITAVVILPDGFKIDVATARLEYYEYPAALPTVELSSIKLDLYRRDFTINAMAIQLNAEQFGTLIDFFSCQNDLKSGIIRVLHNLSFVEDPTRIFRAIRFEQRMELSISKHTHRLIRSAVKMNLFDKGNDPRFFNELQQILSEDNPLPALTRLAEFDLFKFLWPELKPHLKIDRRFLHIMKQAQQALSWYDLLYLDTPCRRWLVYLLSIMARSGTDDLTSFCQRFHLHEKTRQQLISQKVLADHTGQVLYQRNGIRNSELCRLLRGLTNEGLLYLMAIARKNEIKKNISNFVTSLRQTEILLTGNDLKEMGYLPGPLYKTILDRLLDARLDGQVSTLDDERQYVLDHFPLIS</sequence>
<dbReference type="GO" id="GO:0008033">
    <property type="term" value="P:tRNA processing"/>
    <property type="evidence" value="ECO:0007669"/>
    <property type="project" value="UniProtKB-KW"/>
</dbReference>
<dbReference type="PANTHER" id="PTHR47788">
    <property type="entry name" value="POLYA POLYMERASE"/>
    <property type="match status" value="1"/>
</dbReference>
<keyword evidence="6" id="KW-0548">Nucleotidyltransferase</keyword>
<dbReference type="Gene3D" id="3.10.580.10">
    <property type="entry name" value="CBS-domain"/>
    <property type="match status" value="1"/>
</dbReference>
<dbReference type="Gene3D" id="3.10.310.30">
    <property type="match status" value="1"/>
</dbReference>
<keyword evidence="5" id="KW-0819">tRNA processing</keyword>
<evidence type="ECO:0000313" key="15">
    <source>
        <dbReference type="Proteomes" id="UP000599024"/>
    </source>
</evidence>
<dbReference type="EMBL" id="JACNLK010000040">
    <property type="protein sequence ID" value="MBC8208458.1"/>
    <property type="molecule type" value="Genomic_DNA"/>
</dbReference>
<evidence type="ECO:0000256" key="9">
    <source>
        <dbReference type="ARBA" id="ARBA00022842"/>
    </source>
</evidence>
<dbReference type="InterPro" id="IPR000644">
    <property type="entry name" value="CBS_dom"/>
</dbReference>
<dbReference type="InterPro" id="IPR046342">
    <property type="entry name" value="CBS_dom_sf"/>
</dbReference>
<dbReference type="GO" id="GO:0046872">
    <property type="term" value="F:metal ion binding"/>
    <property type="evidence" value="ECO:0007669"/>
    <property type="project" value="UniProtKB-KW"/>
</dbReference>
<keyword evidence="4 12" id="KW-0808">Transferase</keyword>
<dbReference type="AlphaFoldDB" id="A0A8J6N6A1"/>
<comment type="similarity">
    <text evidence="2 12">Belongs to the tRNA nucleotidyltransferase/poly(A) polymerase family.</text>
</comment>
<dbReference type="InterPro" id="IPR002646">
    <property type="entry name" value="PolA_pol_head_dom"/>
</dbReference>
<organism evidence="14 15">
    <name type="scientific">Candidatus Desulfatifera sulfidica</name>
    <dbReference type="NCBI Taxonomy" id="2841691"/>
    <lineage>
        <taxon>Bacteria</taxon>
        <taxon>Pseudomonadati</taxon>
        <taxon>Thermodesulfobacteriota</taxon>
        <taxon>Desulfobulbia</taxon>
        <taxon>Desulfobulbales</taxon>
        <taxon>Desulfobulbaceae</taxon>
        <taxon>Candidatus Desulfatifera</taxon>
    </lineage>
</organism>
<dbReference type="CDD" id="cd05398">
    <property type="entry name" value="NT_ClassII-CCAase"/>
    <property type="match status" value="1"/>
</dbReference>
<dbReference type="Pfam" id="PF12627">
    <property type="entry name" value="PolyA_pol_RNAbd"/>
    <property type="match status" value="1"/>
</dbReference>
<reference evidence="14 15" key="1">
    <citation type="submission" date="2020-08" db="EMBL/GenBank/DDBJ databases">
        <title>Bridging the membrane lipid divide: bacteria of the FCB group superphylum have the potential to synthesize archaeal ether lipids.</title>
        <authorList>
            <person name="Villanueva L."/>
            <person name="Von Meijenfeldt F.A.B."/>
            <person name="Westbye A.B."/>
            <person name="Yadav S."/>
            <person name="Hopmans E.C."/>
            <person name="Dutilh B.E."/>
            <person name="Sinninghe Damste J.S."/>
        </authorList>
    </citation>
    <scope>NUCLEOTIDE SEQUENCE [LARGE SCALE GENOMIC DNA]</scope>
    <source>
        <strain evidence="14">NIOZ-UU81</strain>
    </source>
</reference>
<accession>A0A8J6N6A1</accession>
<keyword evidence="10 12" id="KW-0694">RNA-binding</keyword>
<evidence type="ECO:0000256" key="5">
    <source>
        <dbReference type="ARBA" id="ARBA00022694"/>
    </source>
</evidence>
<dbReference type="Pfam" id="PF01743">
    <property type="entry name" value="PolyA_pol"/>
    <property type="match status" value="1"/>
</dbReference>
<evidence type="ECO:0000256" key="4">
    <source>
        <dbReference type="ARBA" id="ARBA00022679"/>
    </source>
</evidence>
<name>A0A8J6N6A1_9BACT</name>
<dbReference type="SMART" id="SM00116">
    <property type="entry name" value="CBS"/>
    <property type="match status" value="2"/>
</dbReference>
<evidence type="ECO:0000259" key="13">
    <source>
        <dbReference type="PROSITE" id="PS51371"/>
    </source>
</evidence>
<dbReference type="GO" id="GO:0016779">
    <property type="term" value="F:nucleotidyltransferase activity"/>
    <property type="evidence" value="ECO:0007669"/>
    <property type="project" value="UniProtKB-KW"/>
</dbReference>
<dbReference type="InterPro" id="IPR043519">
    <property type="entry name" value="NT_sf"/>
</dbReference>
<feature type="domain" description="CBS" evidence="13">
    <location>
        <begin position="389"/>
        <end position="449"/>
    </location>
</feature>
<dbReference type="SUPFAM" id="SSF64182">
    <property type="entry name" value="DHH phosphoesterases"/>
    <property type="match status" value="1"/>
</dbReference>
<keyword evidence="9" id="KW-0460">Magnesium</keyword>
<dbReference type="PROSITE" id="PS51371">
    <property type="entry name" value="CBS"/>
    <property type="match status" value="2"/>
</dbReference>
<comment type="caution">
    <text evidence="14">The sequence shown here is derived from an EMBL/GenBank/DDBJ whole genome shotgun (WGS) entry which is preliminary data.</text>
</comment>
<feature type="domain" description="CBS" evidence="13">
    <location>
        <begin position="315"/>
        <end position="383"/>
    </location>
</feature>
<evidence type="ECO:0000256" key="10">
    <source>
        <dbReference type="ARBA" id="ARBA00022884"/>
    </source>
</evidence>
<evidence type="ECO:0000313" key="14">
    <source>
        <dbReference type="EMBL" id="MBC8208458.1"/>
    </source>
</evidence>
<evidence type="ECO:0000256" key="11">
    <source>
        <dbReference type="PROSITE-ProRule" id="PRU00703"/>
    </source>
</evidence>
<dbReference type="GO" id="GO:0000166">
    <property type="term" value="F:nucleotide binding"/>
    <property type="evidence" value="ECO:0007669"/>
    <property type="project" value="UniProtKB-KW"/>
</dbReference>
<dbReference type="InterPro" id="IPR052390">
    <property type="entry name" value="tRNA_nt/polyA_polymerase"/>
</dbReference>
<dbReference type="PANTHER" id="PTHR47788:SF1">
    <property type="entry name" value="A-ADDING TRNA NUCLEOTIDYLTRANSFERASE"/>
    <property type="match status" value="1"/>
</dbReference>
<dbReference type="Gene3D" id="3.30.460.10">
    <property type="entry name" value="Beta Polymerase, domain 2"/>
    <property type="match status" value="1"/>
</dbReference>
<keyword evidence="7" id="KW-0479">Metal-binding</keyword>
<dbReference type="GO" id="GO:0000049">
    <property type="term" value="F:tRNA binding"/>
    <property type="evidence" value="ECO:0007669"/>
    <property type="project" value="UniProtKB-KW"/>
</dbReference>
<dbReference type="Gene3D" id="3.90.1640.10">
    <property type="entry name" value="inorganic pyrophosphatase (n-terminal core)"/>
    <property type="match status" value="1"/>
</dbReference>
<dbReference type="InterPro" id="IPR001667">
    <property type="entry name" value="DDH_dom"/>
</dbReference>
<evidence type="ECO:0000256" key="2">
    <source>
        <dbReference type="ARBA" id="ARBA00007265"/>
    </source>
</evidence>
<evidence type="ECO:0000256" key="7">
    <source>
        <dbReference type="ARBA" id="ARBA00022723"/>
    </source>
</evidence>
<dbReference type="Pfam" id="PF01368">
    <property type="entry name" value="DHH"/>
    <property type="match status" value="1"/>
</dbReference>
<dbReference type="Proteomes" id="UP000599024">
    <property type="component" value="Unassembled WGS sequence"/>
</dbReference>
<comment type="cofactor">
    <cofactor evidence="1">
        <name>Mg(2+)</name>
        <dbReference type="ChEBI" id="CHEBI:18420"/>
    </cofactor>
</comment>
<keyword evidence="8" id="KW-0547">Nucleotide-binding</keyword>
<evidence type="ECO:0000256" key="8">
    <source>
        <dbReference type="ARBA" id="ARBA00022741"/>
    </source>
</evidence>
<evidence type="ECO:0000256" key="6">
    <source>
        <dbReference type="ARBA" id="ARBA00022695"/>
    </source>
</evidence>
<evidence type="ECO:0000256" key="1">
    <source>
        <dbReference type="ARBA" id="ARBA00001946"/>
    </source>
</evidence>
<protein>
    <submittedName>
        <fullName evidence="14">CBS domain-containing protein</fullName>
    </submittedName>
</protein>
<evidence type="ECO:0000256" key="3">
    <source>
        <dbReference type="ARBA" id="ARBA00022555"/>
    </source>
</evidence>
<dbReference type="Gene3D" id="1.10.3090.10">
    <property type="entry name" value="cca-adding enzyme, domain 2"/>
    <property type="match status" value="1"/>
</dbReference>
<dbReference type="SUPFAM" id="SSF81301">
    <property type="entry name" value="Nucleotidyltransferase"/>
    <property type="match status" value="1"/>
</dbReference>
<dbReference type="SUPFAM" id="SSF54631">
    <property type="entry name" value="CBS-domain pair"/>
    <property type="match status" value="1"/>
</dbReference>
<dbReference type="Pfam" id="PF00571">
    <property type="entry name" value="CBS"/>
    <property type="match status" value="2"/>
</dbReference>
<gene>
    <name evidence="14" type="ORF">H8E79_04755</name>
</gene>
<keyword evidence="3" id="KW-0820">tRNA-binding</keyword>
<proteinExistence type="inferred from homology"/>
<keyword evidence="11" id="KW-0129">CBS domain</keyword>
<dbReference type="SUPFAM" id="SSF81891">
    <property type="entry name" value="Poly A polymerase C-terminal region-like"/>
    <property type="match status" value="1"/>
</dbReference>
<dbReference type="InterPro" id="IPR038763">
    <property type="entry name" value="DHH_sf"/>
</dbReference>
<evidence type="ECO:0000256" key="12">
    <source>
        <dbReference type="RuleBase" id="RU003953"/>
    </source>
</evidence>
<dbReference type="InterPro" id="IPR032828">
    <property type="entry name" value="PolyA_RNA-bd"/>
</dbReference>